<feature type="region of interest" description="Disordered" evidence="1">
    <location>
        <begin position="174"/>
        <end position="251"/>
    </location>
</feature>
<feature type="compositionally biased region" description="Polar residues" evidence="1">
    <location>
        <begin position="1"/>
        <end position="16"/>
    </location>
</feature>
<organism evidence="3 4">
    <name type="scientific">Cloeon dipterum</name>
    <dbReference type="NCBI Taxonomy" id="197152"/>
    <lineage>
        <taxon>Eukaryota</taxon>
        <taxon>Metazoa</taxon>
        <taxon>Ecdysozoa</taxon>
        <taxon>Arthropoda</taxon>
        <taxon>Hexapoda</taxon>
        <taxon>Insecta</taxon>
        <taxon>Pterygota</taxon>
        <taxon>Palaeoptera</taxon>
        <taxon>Ephemeroptera</taxon>
        <taxon>Pisciforma</taxon>
        <taxon>Baetidae</taxon>
        <taxon>Cloeon</taxon>
    </lineage>
</organism>
<evidence type="ECO:0000313" key="4">
    <source>
        <dbReference type="Proteomes" id="UP000494165"/>
    </source>
</evidence>
<dbReference type="PANTHER" id="PTHR13336">
    <property type="entry name" value="OVARIAN CARCINOMA IMMUNOREACTIVE ANTIGEN"/>
    <property type="match status" value="1"/>
</dbReference>
<dbReference type="GO" id="GO:0005768">
    <property type="term" value="C:endosome"/>
    <property type="evidence" value="ECO:0007669"/>
    <property type="project" value="TreeGrafter"/>
</dbReference>
<dbReference type="PANTHER" id="PTHR13336:SF3">
    <property type="entry name" value="OCIA DOMAIN-CONTAINING PROTEIN 1"/>
    <property type="match status" value="1"/>
</dbReference>
<comment type="caution">
    <text evidence="3">The sequence shown here is derived from an EMBL/GenBank/DDBJ whole genome shotgun (WGS) entry which is preliminary data.</text>
</comment>
<gene>
    <name evidence="3" type="ORF">CLODIP_2_CD11829</name>
</gene>
<dbReference type="InterPro" id="IPR040187">
    <property type="entry name" value="OCAD1/2"/>
</dbReference>
<sequence>MDPYNSQQSVAAQQPVNPFDGRSGPYKFTADEVRVFKECNRESFYQRSMPIGTFLGLGAFYATKAGFLKPSPRWGAAPKVGLAVVAGYFLGKISYQKQCMEKIMKLPNSPLADALRKKKNQLGDSFSFDSGLSLGAGPTTGLVSDSFQVYSDHGPRNSTELDFTKPLTSIDTNQKPFDDGYLMEDPLPAATKTTTYEDLRAQNREDYEKKRTSPNRGLTLQPDLPAASRSPPPPAPGEQTNQYGDTWIRST</sequence>
<feature type="compositionally biased region" description="Basic and acidic residues" evidence="1">
    <location>
        <begin position="195"/>
        <end position="211"/>
    </location>
</feature>
<accession>A0A8S1CR88</accession>
<feature type="domain" description="OCIA" evidence="2">
    <location>
        <begin position="26"/>
        <end position="110"/>
    </location>
</feature>
<evidence type="ECO:0000313" key="3">
    <source>
        <dbReference type="EMBL" id="CAB3367804.1"/>
    </source>
</evidence>
<protein>
    <recommendedName>
        <fullName evidence="2">OCIA domain-containing protein</fullName>
    </recommendedName>
</protein>
<name>A0A8S1CR88_9INSE</name>
<proteinExistence type="predicted"/>
<dbReference type="Proteomes" id="UP000494165">
    <property type="component" value="Unassembled WGS sequence"/>
</dbReference>
<keyword evidence="4" id="KW-1185">Reference proteome</keyword>
<dbReference type="OrthoDB" id="6513616at2759"/>
<dbReference type="EMBL" id="CADEPI010000033">
    <property type="protein sequence ID" value="CAB3367804.1"/>
    <property type="molecule type" value="Genomic_DNA"/>
</dbReference>
<feature type="compositionally biased region" description="Polar residues" evidence="1">
    <location>
        <begin position="238"/>
        <end position="251"/>
    </location>
</feature>
<dbReference type="AlphaFoldDB" id="A0A8S1CR88"/>
<dbReference type="Pfam" id="PF07051">
    <property type="entry name" value="OCIA"/>
    <property type="match status" value="1"/>
</dbReference>
<dbReference type="InterPro" id="IPR009764">
    <property type="entry name" value="OCIA_dom"/>
</dbReference>
<evidence type="ECO:0000256" key="1">
    <source>
        <dbReference type="SAM" id="MobiDB-lite"/>
    </source>
</evidence>
<evidence type="ECO:0000259" key="2">
    <source>
        <dbReference type="Pfam" id="PF07051"/>
    </source>
</evidence>
<feature type="region of interest" description="Disordered" evidence="1">
    <location>
        <begin position="1"/>
        <end position="24"/>
    </location>
</feature>
<reference evidence="3 4" key="1">
    <citation type="submission" date="2020-04" db="EMBL/GenBank/DDBJ databases">
        <authorList>
            <person name="Alioto T."/>
            <person name="Alioto T."/>
            <person name="Gomez Garrido J."/>
        </authorList>
    </citation>
    <scope>NUCLEOTIDE SEQUENCE [LARGE SCALE GENOMIC DNA]</scope>
</reference>